<dbReference type="GO" id="GO:0003677">
    <property type="term" value="F:DNA binding"/>
    <property type="evidence" value="ECO:0007669"/>
    <property type="project" value="UniProtKB-UniRule"/>
</dbReference>
<evidence type="ECO:0000313" key="13">
    <source>
        <dbReference type="EMBL" id="OGD10243.1"/>
    </source>
</evidence>
<dbReference type="EC" id="2.7.7.6" evidence="2 11"/>
<dbReference type="HAMAP" id="MF_00059">
    <property type="entry name" value="RNApol_bact_RpoA"/>
    <property type="match status" value="1"/>
</dbReference>
<accession>A0A1F4ZUW1</accession>
<evidence type="ECO:0000256" key="3">
    <source>
        <dbReference type="ARBA" id="ARBA00015972"/>
    </source>
</evidence>
<evidence type="ECO:0000256" key="8">
    <source>
        <dbReference type="ARBA" id="ARBA00032524"/>
    </source>
</evidence>
<evidence type="ECO:0000256" key="2">
    <source>
        <dbReference type="ARBA" id="ARBA00012418"/>
    </source>
</evidence>
<evidence type="ECO:0000256" key="11">
    <source>
        <dbReference type="HAMAP-Rule" id="MF_00059"/>
    </source>
</evidence>
<dbReference type="GO" id="GO:0046983">
    <property type="term" value="F:protein dimerization activity"/>
    <property type="evidence" value="ECO:0007669"/>
    <property type="project" value="InterPro"/>
</dbReference>
<dbReference type="InterPro" id="IPR036643">
    <property type="entry name" value="RNApol_insert_sf"/>
</dbReference>
<keyword evidence="7 11" id="KW-0804">Transcription</keyword>
<dbReference type="GO" id="GO:0005737">
    <property type="term" value="C:cytoplasm"/>
    <property type="evidence" value="ECO:0007669"/>
    <property type="project" value="UniProtKB-ARBA"/>
</dbReference>
<dbReference type="SUPFAM" id="SSF47789">
    <property type="entry name" value="C-terminal domain of RNA polymerase alpha subunit"/>
    <property type="match status" value="1"/>
</dbReference>
<feature type="region of interest" description="Alpha N-terminal domain (alpha-NTD)" evidence="11">
    <location>
        <begin position="1"/>
        <end position="236"/>
    </location>
</feature>
<dbReference type="InterPro" id="IPR011260">
    <property type="entry name" value="RNAP_asu_C"/>
</dbReference>
<evidence type="ECO:0000256" key="1">
    <source>
        <dbReference type="ARBA" id="ARBA00007123"/>
    </source>
</evidence>
<dbReference type="CDD" id="cd06928">
    <property type="entry name" value="RNAP_alpha_NTD"/>
    <property type="match status" value="1"/>
</dbReference>
<dbReference type="Pfam" id="PF01000">
    <property type="entry name" value="RNA_pol_A_bac"/>
    <property type="match status" value="1"/>
</dbReference>
<dbReference type="EMBL" id="MEXR01000009">
    <property type="protein sequence ID" value="OGD10243.1"/>
    <property type="molecule type" value="Genomic_DNA"/>
</dbReference>
<dbReference type="Gene3D" id="3.30.1360.10">
    <property type="entry name" value="RNA polymerase, RBP11-like subunit"/>
    <property type="match status" value="1"/>
</dbReference>
<evidence type="ECO:0000256" key="5">
    <source>
        <dbReference type="ARBA" id="ARBA00022679"/>
    </source>
</evidence>
<evidence type="ECO:0000256" key="10">
    <source>
        <dbReference type="ARBA" id="ARBA00048552"/>
    </source>
</evidence>
<keyword evidence="5 11" id="KW-0808">Transferase</keyword>
<dbReference type="Gene3D" id="2.170.120.12">
    <property type="entry name" value="DNA-directed RNA polymerase, insert domain"/>
    <property type="match status" value="1"/>
</dbReference>
<organism evidence="13 14">
    <name type="scientific">Candidatus Amesbacteria bacterium RIFOXYB1_FULL_44_23</name>
    <dbReference type="NCBI Taxonomy" id="1797263"/>
    <lineage>
        <taxon>Bacteria</taxon>
        <taxon>Candidatus Amesiibacteriota</taxon>
    </lineage>
</organism>
<evidence type="ECO:0000256" key="4">
    <source>
        <dbReference type="ARBA" id="ARBA00022478"/>
    </source>
</evidence>
<dbReference type="InterPro" id="IPR011773">
    <property type="entry name" value="DNA-dir_RpoA"/>
</dbReference>
<comment type="subunit">
    <text evidence="11">Homodimer. The RNAP catalytic core consists of 2 alpha, 1 beta, 1 beta' and 1 omega subunit. When a sigma factor is associated with the core the holoenzyme is formed, which can initiate transcription.</text>
</comment>
<reference evidence="13 14" key="1">
    <citation type="journal article" date="2016" name="Nat. Commun.">
        <title>Thousands of microbial genomes shed light on interconnected biogeochemical processes in an aquifer system.</title>
        <authorList>
            <person name="Anantharaman K."/>
            <person name="Brown C.T."/>
            <person name="Hug L.A."/>
            <person name="Sharon I."/>
            <person name="Castelle C.J."/>
            <person name="Probst A.J."/>
            <person name="Thomas B.C."/>
            <person name="Singh A."/>
            <person name="Wilkins M.J."/>
            <person name="Karaoz U."/>
            <person name="Brodie E.L."/>
            <person name="Williams K.H."/>
            <person name="Hubbard S.S."/>
            <person name="Banfield J.F."/>
        </authorList>
    </citation>
    <scope>NUCLEOTIDE SEQUENCE [LARGE SCALE GENOMIC DNA]</scope>
</reference>
<name>A0A1F4ZUW1_9BACT</name>
<dbReference type="InterPro" id="IPR036603">
    <property type="entry name" value="RBP11-like"/>
</dbReference>
<evidence type="ECO:0000256" key="6">
    <source>
        <dbReference type="ARBA" id="ARBA00022695"/>
    </source>
</evidence>
<evidence type="ECO:0000259" key="12">
    <source>
        <dbReference type="SMART" id="SM00662"/>
    </source>
</evidence>
<protein>
    <recommendedName>
        <fullName evidence="3 11">DNA-directed RNA polymerase subunit alpha</fullName>
        <shortName evidence="11">RNAP subunit alpha</shortName>
        <ecNumber evidence="2 11">2.7.7.6</ecNumber>
    </recommendedName>
    <alternativeName>
        <fullName evidence="9 11">RNA polymerase subunit alpha</fullName>
    </alternativeName>
    <alternativeName>
        <fullName evidence="8 11">Transcriptase subunit alpha</fullName>
    </alternativeName>
</protein>
<feature type="region of interest" description="Alpha C-terminal domain (alpha-CTD)" evidence="11">
    <location>
        <begin position="238"/>
        <end position="306"/>
    </location>
</feature>
<sequence length="306" mass="32980">MHNPQFTVKTESSKDNFSRFVIEPLPQGFGDTLGNSLRRVLYTTIQGAAITAVKIEGVNHQFTTLEGMREDIVQLILALKQVKVAYQGDKPVKITLEASGPAEVKAESFQTPPEVTIINSDLVIATLADKNAKLELEATVESGFGYSPAEDRKSTTLGLIPVDATFTPIVRVNYKVEATRVGRVTDFDKLILEVLTDGSVAPLPALTSAAQTLVNYFNGIVNPQTNEDPKGSSAFQSRPTAGSNISVEELDLPTRIANALQKAGFQTLADVLAVPRTQLSKVKNLGGKSVDIIVDALKVRGFELAQ</sequence>
<dbReference type="SUPFAM" id="SSF55257">
    <property type="entry name" value="RBP11-like subunits of RNA polymerase"/>
    <property type="match status" value="1"/>
</dbReference>
<dbReference type="AlphaFoldDB" id="A0A1F4ZUW1"/>
<feature type="domain" description="DNA-directed RNA polymerase RpoA/D/Rpb3-type" evidence="12">
    <location>
        <begin position="17"/>
        <end position="223"/>
    </location>
</feature>
<proteinExistence type="inferred from homology"/>
<evidence type="ECO:0000256" key="9">
    <source>
        <dbReference type="ARBA" id="ARBA00033070"/>
    </source>
</evidence>
<evidence type="ECO:0000256" key="7">
    <source>
        <dbReference type="ARBA" id="ARBA00023163"/>
    </source>
</evidence>
<dbReference type="NCBIfam" id="NF003519">
    <property type="entry name" value="PRK05182.2-5"/>
    <property type="match status" value="1"/>
</dbReference>
<dbReference type="Pfam" id="PF03118">
    <property type="entry name" value="RNA_pol_A_CTD"/>
    <property type="match status" value="1"/>
</dbReference>
<dbReference type="Gene3D" id="1.10.150.20">
    <property type="entry name" value="5' to 3' exonuclease, C-terminal subdomain"/>
    <property type="match status" value="1"/>
</dbReference>
<comment type="catalytic activity">
    <reaction evidence="10 11">
        <text>RNA(n) + a ribonucleoside 5'-triphosphate = RNA(n+1) + diphosphate</text>
        <dbReference type="Rhea" id="RHEA:21248"/>
        <dbReference type="Rhea" id="RHEA-COMP:14527"/>
        <dbReference type="Rhea" id="RHEA-COMP:17342"/>
        <dbReference type="ChEBI" id="CHEBI:33019"/>
        <dbReference type="ChEBI" id="CHEBI:61557"/>
        <dbReference type="ChEBI" id="CHEBI:140395"/>
        <dbReference type="EC" id="2.7.7.6"/>
    </reaction>
</comment>
<dbReference type="Pfam" id="PF01193">
    <property type="entry name" value="RNA_pol_L"/>
    <property type="match status" value="1"/>
</dbReference>
<gene>
    <name evidence="11" type="primary">rpoA</name>
    <name evidence="13" type="ORF">A2397_02620</name>
</gene>
<dbReference type="STRING" id="1797263.A2397_02620"/>
<dbReference type="NCBIfam" id="TIGR02027">
    <property type="entry name" value="rpoA"/>
    <property type="match status" value="1"/>
</dbReference>
<comment type="caution">
    <text evidence="13">The sequence shown here is derived from an EMBL/GenBank/DDBJ whole genome shotgun (WGS) entry which is preliminary data.</text>
</comment>
<dbReference type="SMART" id="SM00662">
    <property type="entry name" value="RPOLD"/>
    <property type="match status" value="1"/>
</dbReference>
<dbReference type="InterPro" id="IPR011263">
    <property type="entry name" value="DNA-dir_RNA_pol_RpoA/D/Rpb3"/>
</dbReference>
<keyword evidence="6 11" id="KW-0548">Nucleotidyltransferase</keyword>
<dbReference type="FunFam" id="2.170.120.12:FF:000001">
    <property type="entry name" value="DNA-directed RNA polymerase subunit alpha"/>
    <property type="match status" value="1"/>
</dbReference>
<dbReference type="SUPFAM" id="SSF56553">
    <property type="entry name" value="Insert subdomain of RNA polymerase alpha subunit"/>
    <property type="match status" value="1"/>
</dbReference>
<comment type="function">
    <text evidence="11">DNA-dependent RNA polymerase catalyzes the transcription of DNA into RNA using the four ribonucleoside triphosphates as substrates.</text>
</comment>
<dbReference type="InterPro" id="IPR011262">
    <property type="entry name" value="DNA-dir_RNA_pol_insert"/>
</dbReference>
<evidence type="ECO:0000313" key="14">
    <source>
        <dbReference type="Proteomes" id="UP000176424"/>
    </source>
</evidence>
<comment type="domain">
    <text evidence="11">The N-terminal domain is essential for RNAP assembly and basal transcription, whereas the C-terminal domain is involved in interaction with transcriptional regulators and with upstream promoter elements.</text>
</comment>
<dbReference type="GO" id="GO:0000428">
    <property type="term" value="C:DNA-directed RNA polymerase complex"/>
    <property type="evidence" value="ECO:0007669"/>
    <property type="project" value="UniProtKB-KW"/>
</dbReference>
<dbReference type="GO" id="GO:0006351">
    <property type="term" value="P:DNA-templated transcription"/>
    <property type="evidence" value="ECO:0007669"/>
    <property type="project" value="UniProtKB-UniRule"/>
</dbReference>
<dbReference type="Proteomes" id="UP000176424">
    <property type="component" value="Unassembled WGS sequence"/>
</dbReference>
<dbReference type="GO" id="GO:0003899">
    <property type="term" value="F:DNA-directed RNA polymerase activity"/>
    <property type="evidence" value="ECO:0007669"/>
    <property type="project" value="UniProtKB-UniRule"/>
</dbReference>
<comment type="similarity">
    <text evidence="1 11">Belongs to the RNA polymerase alpha chain family.</text>
</comment>
<keyword evidence="4 11" id="KW-0240">DNA-directed RNA polymerase</keyword>